<dbReference type="GO" id="GO:0016020">
    <property type="term" value="C:membrane"/>
    <property type="evidence" value="ECO:0007669"/>
    <property type="project" value="UniProtKB-SubCell"/>
</dbReference>
<keyword evidence="6" id="KW-0963">Cytoplasm</keyword>
<dbReference type="VEuPathDB" id="FungiDB:AMAG_04110"/>
<dbReference type="STRING" id="578462.A0A0L0S871"/>
<dbReference type="InterPro" id="IPR001683">
    <property type="entry name" value="PX_dom"/>
</dbReference>
<evidence type="ECO:0000256" key="6">
    <source>
        <dbReference type="ARBA" id="ARBA00022490"/>
    </source>
</evidence>
<dbReference type="Proteomes" id="UP000054350">
    <property type="component" value="Unassembled WGS sequence"/>
</dbReference>
<keyword evidence="7" id="KW-0653">Protein transport</keyword>
<feature type="compositionally biased region" description="Polar residues" evidence="9">
    <location>
        <begin position="169"/>
        <end position="198"/>
    </location>
</feature>
<evidence type="ECO:0000256" key="2">
    <source>
        <dbReference type="ARBA" id="ARBA00004496"/>
    </source>
</evidence>
<accession>A0A0L0S871</accession>
<feature type="region of interest" description="Disordered" evidence="9">
    <location>
        <begin position="53"/>
        <end position="86"/>
    </location>
</feature>
<dbReference type="SUPFAM" id="SSF64268">
    <property type="entry name" value="PX domain"/>
    <property type="match status" value="1"/>
</dbReference>
<comment type="subcellular location">
    <subcellularLocation>
        <location evidence="2">Cytoplasm</location>
    </subcellularLocation>
    <subcellularLocation>
        <location evidence="1">Membrane</location>
        <topology evidence="1">Peripheral membrane protein</topology>
        <orientation evidence="1">Cytoplasmic side</orientation>
    </subcellularLocation>
</comment>
<dbReference type="EMBL" id="GG745333">
    <property type="protein sequence ID" value="KNE58544.1"/>
    <property type="molecule type" value="Genomic_DNA"/>
</dbReference>
<keyword evidence="8" id="KW-0472">Membrane</keyword>
<feature type="domain" description="PX" evidence="10">
    <location>
        <begin position="297"/>
        <end position="404"/>
    </location>
</feature>
<dbReference type="PANTHER" id="PTHR47554:SF1">
    <property type="entry name" value="SORTING NEXIN MVP1"/>
    <property type="match status" value="1"/>
</dbReference>
<dbReference type="InterPro" id="IPR045734">
    <property type="entry name" value="Snx8_BAR_dom"/>
</dbReference>
<dbReference type="OMA" id="WEELIWF"/>
<dbReference type="Pfam" id="PF19566">
    <property type="entry name" value="Snx8_BAR_dom"/>
    <property type="match status" value="1"/>
</dbReference>
<evidence type="ECO:0000256" key="4">
    <source>
        <dbReference type="ARBA" id="ARBA00014268"/>
    </source>
</evidence>
<evidence type="ECO:0000256" key="1">
    <source>
        <dbReference type="ARBA" id="ARBA00004287"/>
    </source>
</evidence>
<proteinExistence type="inferred from homology"/>
<feature type="region of interest" description="Disordered" evidence="9">
    <location>
        <begin position="107"/>
        <end position="129"/>
    </location>
</feature>
<dbReference type="PROSITE" id="PS50195">
    <property type="entry name" value="PX"/>
    <property type="match status" value="1"/>
</dbReference>
<evidence type="ECO:0000313" key="11">
    <source>
        <dbReference type="EMBL" id="KNE58544.1"/>
    </source>
</evidence>
<sequence>MADDAPADLPHKDPPLATRAAALADTSTIGASNPATANMDSSTMLAAASMLVEPPVPGDRDDADSPVHNPWSASADVLTPGAGRMTPVSANPMASAIFPSRSPATMASYRSFPDLLPPASVTSGAGSATSLTPPAYSPAAVLPLAGEDDPWSTAAPTSSSMAHRRLAKPSTSIADPWHQSSTTIGSTNGTANDPATSTPVDEDVDPNDNDDDHSPTTGRARPPPVLRTSSGLTLDAVRAHAAAHSPTTANMPSGVRSPRALPPMSPGLMSPRSTGGAATPIVDTFDDWDDDAMWLANQDAITVTIAPEKGGSLFKHVNYYISSAKQGTTVTRRYSDFLWLHDALLKKYPFRLHLTPPPKKVNADAVFLEKRRRGLQRYLTHLVRHPILGADVHFRAFLTRSEEIATYRKQVGSSFAPEPERQPEPAPPVELEEQLAVLVPQMEHLFLRYQKLVDRIEAMCARELEQARDYLTVSEVLSDMGTLKPHCYDRTCTTCVGSADGVSTLALRVERAAHVHEESADAMLLGSVEILKLVRDQVAGLEHLFQRSTKALTSAKASLASLAKRIANNEAKLASTAMAPEPNRDVEDRLRTLLVDDQRATQRVENGMRHIHRCLAHELKVWHRHRMITAVGVRMWTKEHVRRANEVAVIWQAAENEQVGVLPDAPARPTTSGSGAAAARGVGNGATSPGGSASEDRA</sequence>
<gene>
    <name evidence="11" type="ORF">AMAG_04110</name>
</gene>
<dbReference type="AlphaFoldDB" id="A0A0L0S871"/>
<dbReference type="GO" id="GO:0032266">
    <property type="term" value="F:phosphatidylinositol-3-phosphate binding"/>
    <property type="evidence" value="ECO:0007669"/>
    <property type="project" value="TreeGrafter"/>
</dbReference>
<dbReference type="Gene3D" id="3.30.1520.10">
    <property type="entry name" value="Phox-like domain"/>
    <property type="match status" value="1"/>
</dbReference>
<feature type="compositionally biased region" description="Acidic residues" evidence="9">
    <location>
        <begin position="200"/>
        <end position="211"/>
    </location>
</feature>
<evidence type="ECO:0000256" key="8">
    <source>
        <dbReference type="ARBA" id="ARBA00023136"/>
    </source>
</evidence>
<feature type="region of interest" description="Disordered" evidence="9">
    <location>
        <begin position="661"/>
        <end position="698"/>
    </location>
</feature>
<reference evidence="11 12" key="1">
    <citation type="submission" date="2009-11" db="EMBL/GenBank/DDBJ databases">
        <title>Annotation of Allomyces macrogynus ATCC 38327.</title>
        <authorList>
            <consortium name="The Broad Institute Genome Sequencing Platform"/>
            <person name="Russ C."/>
            <person name="Cuomo C."/>
            <person name="Burger G."/>
            <person name="Gray M.W."/>
            <person name="Holland P.W.H."/>
            <person name="King N."/>
            <person name="Lang F.B.F."/>
            <person name="Roger A.J."/>
            <person name="Ruiz-Trillo I."/>
            <person name="Young S.K."/>
            <person name="Zeng Q."/>
            <person name="Gargeya S."/>
            <person name="Fitzgerald M."/>
            <person name="Haas B."/>
            <person name="Abouelleil A."/>
            <person name="Alvarado L."/>
            <person name="Arachchi H.M."/>
            <person name="Berlin A."/>
            <person name="Chapman S.B."/>
            <person name="Gearin G."/>
            <person name="Goldberg J."/>
            <person name="Griggs A."/>
            <person name="Gujja S."/>
            <person name="Hansen M."/>
            <person name="Heiman D."/>
            <person name="Howarth C."/>
            <person name="Larimer J."/>
            <person name="Lui A."/>
            <person name="MacDonald P.J.P."/>
            <person name="McCowen C."/>
            <person name="Montmayeur A."/>
            <person name="Murphy C."/>
            <person name="Neiman D."/>
            <person name="Pearson M."/>
            <person name="Priest M."/>
            <person name="Roberts A."/>
            <person name="Saif S."/>
            <person name="Shea T."/>
            <person name="Sisk P."/>
            <person name="Stolte C."/>
            <person name="Sykes S."/>
            <person name="Wortman J."/>
            <person name="Nusbaum C."/>
            <person name="Birren B."/>
        </authorList>
    </citation>
    <scope>NUCLEOTIDE SEQUENCE [LARGE SCALE GENOMIC DNA]</scope>
    <source>
        <strain evidence="11 12">ATCC 38327</strain>
    </source>
</reference>
<dbReference type="Pfam" id="PF00787">
    <property type="entry name" value="PX"/>
    <property type="match status" value="1"/>
</dbReference>
<dbReference type="SMART" id="SM00312">
    <property type="entry name" value="PX"/>
    <property type="match status" value="1"/>
</dbReference>
<dbReference type="GO" id="GO:0005829">
    <property type="term" value="C:cytosol"/>
    <property type="evidence" value="ECO:0007669"/>
    <property type="project" value="GOC"/>
</dbReference>
<evidence type="ECO:0000256" key="7">
    <source>
        <dbReference type="ARBA" id="ARBA00022927"/>
    </source>
</evidence>
<dbReference type="GO" id="GO:0005768">
    <property type="term" value="C:endosome"/>
    <property type="evidence" value="ECO:0007669"/>
    <property type="project" value="TreeGrafter"/>
</dbReference>
<evidence type="ECO:0000256" key="5">
    <source>
        <dbReference type="ARBA" id="ARBA00022448"/>
    </source>
</evidence>
<evidence type="ECO:0000256" key="9">
    <source>
        <dbReference type="SAM" id="MobiDB-lite"/>
    </source>
</evidence>
<dbReference type="eggNOG" id="KOG2273">
    <property type="taxonomic scope" value="Eukaryota"/>
</dbReference>
<dbReference type="OrthoDB" id="5569237at2759"/>
<dbReference type="PANTHER" id="PTHR47554">
    <property type="entry name" value="SORTING NEXIN MVP1"/>
    <property type="match status" value="1"/>
</dbReference>
<dbReference type="GO" id="GO:0042147">
    <property type="term" value="P:retrograde transport, endosome to Golgi"/>
    <property type="evidence" value="ECO:0007669"/>
    <property type="project" value="InterPro"/>
</dbReference>
<feature type="region of interest" description="Disordered" evidence="9">
    <location>
        <begin position="147"/>
        <end position="228"/>
    </location>
</feature>
<organism evidence="11 12">
    <name type="scientific">Allomyces macrogynus (strain ATCC 38327)</name>
    <name type="common">Allomyces javanicus var. macrogynus</name>
    <dbReference type="NCBI Taxonomy" id="578462"/>
    <lineage>
        <taxon>Eukaryota</taxon>
        <taxon>Fungi</taxon>
        <taxon>Fungi incertae sedis</taxon>
        <taxon>Blastocladiomycota</taxon>
        <taxon>Blastocladiomycetes</taxon>
        <taxon>Blastocladiales</taxon>
        <taxon>Blastocladiaceae</taxon>
        <taxon>Allomyces</taxon>
    </lineage>
</organism>
<reference evidence="12" key="2">
    <citation type="submission" date="2009-11" db="EMBL/GenBank/DDBJ databases">
        <title>The Genome Sequence of Allomyces macrogynus strain ATCC 38327.</title>
        <authorList>
            <consortium name="The Broad Institute Genome Sequencing Platform"/>
            <person name="Russ C."/>
            <person name="Cuomo C."/>
            <person name="Shea T."/>
            <person name="Young S.K."/>
            <person name="Zeng Q."/>
            <person name="Koehrsen M."/>
            <person name="Haas B."/>
            <person name="Borodovsky M."/>
            <person name="Guigo R."/>
            <person name="Alvarado L."/>
            <person name="Berlin A."/>
            <person name="Borenstein D."/>
            <person name="Chen Z."/>
            <person name="Engels R."/>
            <person name="Freedman E."/>
            <person name="Gellesch M."/>
            <person name="Goldberg J."/>
            <person name="Griggs A."/>
            <person name="Gujja S."/>
            <person name="Heiman D."/>
            <person name="Hepburn T."/>
            <person name="Howarth C."/>
            <person name="Jen D."/>
            <person name="Larson L."/>
            <person name="Lewis B."/>
            <person name="Mehta T."/>
            <person name="Park D."/>
            <person name="Pearson M."/>
            <person name="Roberts A."/>
            <person name="Saif S."/>
            <person name="Shenoy N."/>
            <person name="Sisk P."/>
            <person name="Stolte C."/>
            <person name="Sykes S."/>
            <person name="Walk T."/>
            <person name="White J."/>
            <person name="Yandava C."/>
            <person name="Burger G."/>
            <person name="Gray M.W."/>
            <person name="Holland P.W.H."/>
            <person name="King N."/>
            <person name="Lang F.B.F."/>
            <person name="Roger A.J."/>
            <person name="Ruiz-Trillo I."/>
            <person name="Lander E."/>
            <person name="Nusbaum C."/>
        </authorList>
    </citation>
    <scope>NUCLEOTIDE SEQUENCE [LARGE SCALE GENOMIC DNA]</scope>
    <source>
        <strain evidence="12">ATCC 38327</strain>
    </source>
</reference>
<keyword evidence="5" id="KW-0813">Transport</keyword>
<feature type="compositionally biased region" description="Low complexity" evidence="9">
    <location>
        <begin position="117"/>
        <end position="129"/>
    </location>
</feature>
<name>A0A0L0S871_ALLM3</name>
<evidence type="ECO:0000259" key="10">
    <source>
        <dbReference type="PROSITE" id="PS50195"/>
    </source>
</evidence>
<dbReference type="InterPro" id="IPR028662">
    <property type="entry name" value="SNX8/Mvp1"/>
</dbReference>
<dbReference type="InterPro" id="IPR036871">
    <property type="entry name" value="PX_dom_sf"/>
</dbReference>
<dbReference type="GO" id="GO:0006623">
    <property type="term" value="P:protein targeting to vacuole"/>
    <property type="evidence" value="ECO:0007669"/>
    <property type="project" value="TreeGrafter"/>
</dbReference>
<keyword evidence="12" id="KW-1185">Reference proteome</keyword>
<comment type="similarity">
    <text evidence="3">Belongs to the sorting nexin family.</text>
</comment>
<evidence type="ECO:0000313" key="12">
    <source>
        <dbReference type="Proteomes" id="UP000054350"/>
    </source>
</evidence>
<protein>
    <recommendedName>
        <fullName evidence="4">Sorting nexin MVP1</fullName>
    </recommendedName>
</protein>
<evidence type="ECO:0000256" key="3">
    <source>
        <dbReference type="ARBA" id="ARBA00010883"/>
    </source>
</evidence>